<name>A0AAW8B1S3_9GAMM</name>
<evidence type="ECO:0000256" key="1">
    <source>
        <dbReference type="ARBA" id="ARBA00006484"/>
    </source>
</evidence>
<dbReference type="PRINTS" id="PR00081">
    <property type="entry name" value="GDHRDH"/>
</dbReference>
<evidence type="ECO:0000313" key="3">
    <source>
        <dbReference type="EMBL" id="MDP1519714.1"/>
    </source>
</evidence>
<dbReference type="AlphaFoldDB" id="A0AAW8B1S3"/>
<dbReference type="SUPFAM" id="SSF51735">
    <property type="entry name" value="NAD(P)-binding Rossmann-fold domains"/>
    <property type="match status" value="1"/>
</dbReference>
<dbReference type="PANTHER" id="PTHR44196:SF3">
    <property type="entry name" value="SHORT CHAIN DEHYDROGENASE FAMILY PROTEIN"/>
    <property type="match status" value="1"/>
</dbReference>
<comment type="similarity">
    <text evidence="1">Belongs to the short-chain dehydrogenases/reductases (SDR) family.</text>
</comment>
<dbReference type="RefSeq" id="WP_305169223.1">
    <property type="nucleotide sequence ID" value="NZ_JAUUUU010000001.1"/>
</dbReference>
<dbReference type="Gene3D" id="3.40.50.720">
    <property type="entry name" value="NAD(P)-binding Rossmann-like Domain"/>
    <property type="match status" value="1"/>
</dbReference>
<dbReference type="EMBL" id="JAUUUU010000001">
    <property type="protein sequence ID" value="MDP1519714.1"/>
    <property type="molecule type" value="Genomic_DNA"/>
</dbReference>
<evidence type="ECO:0000313" key="4">
    <source>
        <dbReference type="Proteomes" id="UP001178354"/>
    </source>
</evidence>
<accession>A0AAW8B1S3</accession>
<keyword evidence="4" id="KW-1185">Reference proteome</keyword>
<reference evidence="3" key="1">
    <citation type="journal article" date="2010" name="Int. J. Syst. Evol. Microbiol.">
        <title>Porticoccus litoralis gen. nov., sp. nov., a gammaproteobacterium isolated from the Yellow Sea.</title>
        <authorList>
            <person name="Oh H.M."/>
            <person name="Kim H."/>
            <person name="Kim K.M."/>
            <person name="Min G.S."/>
            <person name="Cho J.C."/>
        </authorList>
    </citation>
    <scope>NUCLEOTIDE SEQUENCE</scope>
    <source>
        <strain evidence="3">DSM 25064</strain>
    </source>
</reference>
<comment type="caution">
    <text evidence="3">The sequence shown here is derived from an EMBL/GenBank/DDBJ whole genome shotgun (WGS) entry which is preliminary data.</text>
</comment>
<dbReference type="InterPro" id="IPR036291">
    <property type="entry name" value="NAD(P)-bd_dom_sf"/>
</dbReference>
<dbReference type="Proteomes" id="UP001178354">
    <property type="component" value="Unassembled WGS sequence"/>
</dbReference>
<protein>
    <submittedName>
        <fullName evidence="3">SDR family NAD(P)-dependent oxidoreductase</fullName>
    </submittedName>
</protein>
<dbReference type="GO" id="GO:0016491">
    <property type="term" value="F:oxidoreductase activity"/>
    <property type="evidence" value="ECO:0007669"/>
    <property type="project" value="UniProtKB-KW"/>
</dbReference>
<keyword evidence="2" id="KW-0560">Oxidoreductase</keyword>
<proteinExistence type="inferred from homology"/>
<dbReference type="Pfam" id="PF00106">
    <property type="entry name" value="adh_short"/>
    <property type="match status" value="1"/>
</dbReference>
<reference evidence="3" key="2">
    <citation type="submission" date="2023-08" db="EMBL/GenBank/DDBJ databases">
        <authorList>
            <person name="Luo J."/>
        </authorList>
    </citation>
    <scope>NUCLEOTIDE SEQUENCE</scope>
    <source>
        <strain evidence="3">DSM 25064</strain>
    </source>
</reference>
<gene>
    <name evidence="3" type="ORF">Q8A57_01890</name>
</gene>
<sequence length="262" mass="28916">MSTKSEGVCPWRVAWITGAGRGIGAALAKKLCQQGCTVYGSSRTVEELLELQHSLAGTPGKFIPAPLDIRRPGQVSSLFERWESEGVSPDLFVLNAGTHDPDGAGRFSAQRCRRLLDVNLQGTINCLDVVLRHCLSRHAGHIAVVSSVAGYRGLPKAAAYCASKAALISLCESLYVDLQGTGLRLQVINPGFVRTPLTDKNDFHMPALMEPEDAAEAIYRGLGSRRFEITFPARFVYWLKLLRILPYRLYLPLMRRVAYRSK</sequence>
<organism evidence="3 4">
    <name type="scientific">Porticoccus litoralis</name>
    <dbReference type="NCBI Taxonomy" id="434086"/>
    <lineage>
        <taxon>Bacteria</taxon>
        <taxon>Pseudomonadati</taxon>
        <taxon>Pseudomonadota</taxon>
        <taxon>Gammaproteobacteria</taxon>
        <taxon>Cellvibrionales</taxon>
        <taxon>Porticoccaceae</taxon>
        <taxon>Porticoccus</taxon>
    </lineage>
</organism>
<evidence type="ECO:0000256" key="2">
    <source>
        <dbReference type="ARBA" id="ARBA00023002"/>
    </source>
</evidence>
<dbReference type="GO" id="GO:0016020">
    <property type="term" value="C:membrane"/>
    <property type="evidence" value="ECO:0007669"/>
    <property type="project" value="TreeGrafter"/>
</dbReference>
<dbReference type="InterPro" id="IPR002347">
    <property type="entry name" value="SDR_fam"/>
</dbReference>
<dbReference type="PANTHER" id="PTHR44196">
    <property type="entry name" value="DEHYDROGENASE/REDUCTASE SDR FAMILY MEMBER 7B"/>
    <property type="match status" value="1"/>
</dbReference>